<feature type="compositionally biased region" description="Low complexity" evidence="8">
    <location>
        <begin position="672"/>
        <end position="682"/>
    </location>
</feature>
<feature type="repeat" description="Pumilio" evidence="7">
    <location>
        <begin position="995"/>
        <end position="1036"/>
    </location>
</feature>
<evidence type="ECO:0000256" key="7">
    <source>
        <dbReference type="PROSITE-ProRule" id="PRU00317"/>
    </source>
</evidence>
<dbReference type="PROSITE" id="PS50303">
    <property type="entry name" value="PUM_HD"/>
    <property type="match status" value="1"/>
</dbReference>
<dbReference type="InterPro" id="IPR016024">
    <property type="entry name" value="ARM-type_fold"/>
</dbReference>
<dbReference type="PROSITE" id="PS50302">
    <property type="entry name" value="PUM"/>
    <property type="match status" value="6"/>
</dbReference>
<protein>
    <recommendedName>
        <fullName evidence="9">PUM-HD domain-containing protein</fullName>
    </recommendedName>
</protein>
<name>A0AA38G8P2_TAXCH</name>
<dbReference type="GO" id="GO:0006417">
    <property type="term" value="P:regulation of translation"/>
    <property type="evidence" value="ECO:0007669"/>
    <property type="project" value="UniProtKB-KW"/>
</dbReference>
<evidence type="ECO:0000313" key="11">
    <source>
        <dbReference type="Proteomes" id="UP000824469"/>
    </source>
</evidence>
<comment type="subcellular location">
    <subcellularLocation>
        <location evidence="1">Cytoplasm</location>
    </subcellularLocation>
</comment>
<keyword evidence="5" id="KW-0694">RNA-binding</keyword>
<dbReference type="InterPro" id="IPR011989">
    <property type="entry name" value="ARM-like"/>
</dbReference>
<dbReference type="InterPro" id="IPR001313">
    <property type="entry name" value="Pumilio_RNA-bd_rpt"/>
</dbReference>
<feature type="domain" description="PUM-HD" evidence="9">
    <location>
        <begin position="722"/>
        <end position="1062"/>
    </location>
</feature>
<gene>
    <name evidence="10" type="ORF">KI387_018864</name>
</gene>
<keyword evidence="3" id="KW-0677">Repeat</keyword>
<proteinExistence type="predicted"/>
<dbReference type="OMA" id="KIQSVMM"/>
<reference evidence="10 11" key="1">
    <citation type="journal article" date="2021" name="Nat. Plants">
        <title>The Taxus genome provides insights into paclitaxel biosynthesis.</title>
        <authorList>
            <person name="Xiong X."/>
            <person name="Gou J."/>
            <person name="Liao Q."/>
            <person name="Li Y."/>
            <person name="Zhou Q."/>
            <person name="Bi G."/>
            <person name="Li C."/>
            <person name="Du R."/>
            <person name="Wang X."/>
            <person name="Sun T."/>
            <person name="Guo L."/>
            <person name="Liang H."/>
            <person name="Lu P."/>
            <person name="Wu Y."/>
            <person name="Zhang Z."/>
            <person name="Ro D.K."/>
            <person name="Shang Y."/>
            <person name="Huang S."/>
            <person name="Yan J."/>
        </authorList>
    </citation>
    <scope>NUCLEOTIDE SEQUENCE [LARGE SCALE GENOMIC DNA]</scope>
    <source>
        <strain evidence="10">Ta-2019</strain>
    </source>
</reference>
<evidence type="ECO:0000256" key="5">
    <source>
        <dbReference type="ARBA" id="ARBA00022884"/>
    </source>
</evidence>
<keyword evidence="4" id="KW-0810">Translation regulation</keyword>
<dbReference type="PANTHER" id="PTHR12537">
    <property type="entry name" value="RNA BINDING PROTEIN PUMILIO-RELATED"/>
    <property type="match status" value="1"/>
</dbReference>
<keyword evidence="11" id="KW-1185">Reference proteome</keyword>
<dbReference type="Gene3D" id="1.25.10.10">
    <property type="entry name" value="Leucine-rich Repeat Variant"/>
    <property type="match status" value="1"/>
</dbReference>
<keyword evidence="2" id="KW-0963">Cytoplasm</keyword>
<feature type="non-terminal residue" evidence="10">
    <location>
        <position position="1065"/>
    </location>
</feature>
<evidence type="ECO:0000256" key="3">
    <source>
        <dbReference type="ARBA" id="ARBA00022737"/>
    </source>
</evidence>
<dbReference type="Proteomes" id="UP000824469">
    <property type="component" value="Unassembled WGS sequence"/>
</dbReference>
<evidence type="ECO:0000256" key="6">
    <source>
        <dbReference type="ARBA" id="ARBA00055193"/>
    </source>
</evidence>
<evidence type="ECO:0000259" key="9">
    <source>
        <dbReference type="PROSITE" id="PS50303"/>
    </source>
</evidence>
<dbReference type="GO" id="GO:0005737">
    <property type="term" value="C:cytoplasm"/>
    <property type="evidence" value="ECO:0007669"/>
    <property type="project" value="UniProtKB-SubCell"/>
</dbReference>
<dbReference type="AlphaFoldDB" id="A0AA38G8P2"/>
<feature type="repeat" description="Pumilio" evidence="7">
    <location>
        <begin position="813"/>
        <end position="850"/>
    </location>
</feature>
<feature type="region of interest" description="Disordered" evidence="8">
    <location>
        <begin position="233"/>
        <end position="253"/>
    </location>
</feature>
<accession>A0AA38G8P2</accession>
<comment type="function">
    <text evidence="6">Sequence-specific RNA-binding protein that regulates translation and mRNA stability by binding the 3'-UTR of target mRNAs. Binds the APUM-binding elements (APBEs) in the 3'-UTR mRNA sequence of CLV1, PNH, WUS and FAS2.</text>
</comment>
<evidence type="ECO:0000313" key="10">
    <source>
        <dbReference type="EMBL" id="KAH9317095.1"/>
    </source>
</evidence>
<feature type="repeat" description="Pumilio" evidence="7">
    <location>
        <begin position="959"/>
        <end position="994"/>
    </location>
</feature>
<dbReference type="SUPFAM" id="SSF48371">
    <property type="entry name" value="ARM repeat"/>
    <property type="match status" value="1"/>
</dbReference>
<evidence type="ECO:0000256" key="4">
    <source>
        <dbReference type="ARBA" id="ARBA00022845"/>
    </source>
</evidence>
<organism evidence="10 11">
    <name type="scientific">Taxus chinensis</name>
    <name type="common">Chinese yew</name>
    <name type="synonym">Taxus wallichiana var. chinensis</name>
    <dbReference type="NCBI Taxonomy" id="29808"/>
    <lineage>
        <taxon>Eukaryota</taxon>
        <taxon>Viridiplantae</taxon>
        <taxon>Streptophyta</taxon>
        <taxon>Embryophyta</taxon>
        <taxon>Tracheophyta</taxon>
        <taxon>Spermatophyta</taxon>
        <taxon>Pinopsida</taxon>
        <taxon>Pinidae</taxon>
        <taxon>Conifers II</taxon>
        <taxon>Cupressales</taxon>
        <taxon>Taxaceae</taxon>
        <taxon>Taxus</taxon>
    </lineage>
</organism>
<dbReference type="EMBL" id="JAHRHJ020000004">
    <property type="protein sequence ID" value="KAH9317095.1"/>
    <property type="molecule type" value="Genomic_DNA"/>
</dbReference>
<feature type="region of interest" description="Disordered" evidence="8">
    <location>
        <begin position="672"/>
        <end position="710"/>
    </location>
</feature>
<dbReference type="InterPro" id="IPR033712">
    <property type="entry name" value="Pumilio_RNA-bd"/>
</dbReference>
<dbReference type="CDD" id="cd07920">
    <property type="entry name" value="Pumilio"/>
    <property type="match status" value="1"/>
</dbReference>
<evidence type="ECO:0000256" key="8">
    <source>
        <dbReference type="SAM" id="MobiDB-lite"/>
    </source>
</evidence>
<dbReference type="SMART" id="SM00025">
    <property type="entry name" value="Pumilio"/>
    <property type="match status" value="8"/>
</dbReference>
<evidence type="ECO:0000256" key="2">
    <source>
        <dbReference type="ARBA" id="ARBA00022490"/>
    </source>
</evidence>
<evidence type="ECO:0000256" key="1">
    <source>
        <dbReference type="ARBA" id="ARBA00004496"/>
    </source>
</evidence>
<comment type="caution">
    <text evidence="10">The sequence shown here is derived from an EMBL/GenBank/DDBJ whole genome shotgun (WGS) entry which is preliminary data.</text>
</comment>
<dbReference type="PANTHER" id="PTHR12537:SF187">
    <property type="entry name" value="OS04G0276200 PROTEIN"/>
    <property type="match status" value="1"/>
</dbReference>
<dbReference type="Pfam" id="PF07990">
    <property type="entry name" value="NABP"/>
    <property type="match status" value="1"/>
</dbReference>
<dbReference type="InterPro" id="IPR033133">
    <property type="entry name" value="PUM-HD"/>
</dbReference>
<dbReference type="InterPro" id="IPR012940">
    <property type="entry name" value="NABP"/>
</dbReference>
<feature type="repeat" description="Pumilio" evidence="7">
    <location>
        <begin position="923"/>
        <end position="958"/>
    </location>
</feature>
<dbReference type="Pfam" id="PF00806">
    <property type="entry name" value="PUF"/>
    <property type="match status" value="8"/>
</dbReference>
<feature type="repeat" description="Pumilio" evidence="7">
    <location>
        <begin position="742"/>
        <end position="777"/>
    </location>
</feature>
<feature type="repeat" description="Pumilio" evidence="7">
    <location>
        <begin position="886"/>
        <end position="921"/>
    </location>
</feature>
<dbReference type="GO" id="GO:0003729">
    <property type="term" value="F:mRNA binding"/>
    <property type="evidence" value="ECO:0007669"/>
    <property type="project" value="TreeGrafter"/>
</dbReference>
<sequence>MVTESPLRMLSSLGMGGTLGENIRGPGMSIQDSYGEGFAKELGMLLRDQNLHESSERERELNLYRSGSAPPSVQGSLAAVGGMFGTGFEPSMDTRLGNGFTSEEDIRSNPAYLEYYYSHVNLNPRLPPPLISREDGRLVQRLQATGAGGHGGIGDRRKVRPFADGNSKSLFSTQPVLPTHREENESFSPRGLLRQSSAEWLEGGDDGLIGLSARGLGSRRKSFADVIQEGLGRSTPISGHFSRPPSRAAHDSDLDQITSSAEAQIAHLHDASLSPLSTSEVAIIEGLRSRSATPGLTRVQSVGAQSAQTFASAVGASLSRNPTPDPQLVKGGLANPGPIPSAGKFGISEKQKIVSHDSFNRFSTESPELAAALSAMNLASNGTSYTEDHKHLQSQIEQEILQTQDHLYHHQGVLNQSPHNLHLAKSQAELVKPPILKEAHHQSYSGLNQNSKGLVDVNMSSLNSASFTPNLYGAASAAAVSNGESSGQYQNHLSCFPNFGLGAYPANPMLMSPLMANYSLPGSLPPMYDNAAAAAAFAAASMESRATAGSLPGGTSEGNVDLQNLYRASAQMGAGYQMPIMDTLNMQHLQRTSEYTGRMATGVNDSAIPRNYAGGSYVDFLELQKAYLSALLAQQQSQYGMPYLGRNGNASSGYYGSPLGFSMPYAGSPSGSSVLPGSSMLPATSSGRHNDRNLRHPSGSKGSSGGLVGSWQPENGGDIDECYASLLEEFKNNKNRCSELSDIVGHVVEFSADQIGSRFIQQKLETASVEEKTMVFKEIFPQALVLMTDVFGNYVLQKFFEHGTVKQRRDLANLLSGHVLALSLQMYGCRVIQKAVEVVDIDQQTELVLELDGHIMRCVRDQNGNHVIQKCIECIPEDRIQFIISAFFNQVVTLSTHPYGCRVIQRVLEHCTDEKIQSIMMDEIMQSACTLAQDQYGNYVIQHVLEHGKPLDRAAVIKKLAGQIVQMSQQKFASNVIEKCLQFGGAAERQILIGEMLGTTDENEPLQAMMKDQFANYVVQKVLETCNDQQREFILSRIKVHLNALKKYTYGKHIVARVEKLITAG</sequence>
<dbReference type="FunFam" id="1.25.10.10:FF:000004">
    <property type="entry name" value="Pumilio homolog 1 isoform 2"/>
    <property type="match status" value="1"/>
</dbReference>
<feature type="region of interest" description="Disordered" evidence="8">
    <location>
        <begin position="145"/>
        <end position="173"/>
    </location>
</feature>